<organism evidence="1 2">
    <name type="scientific">Tanacetum coccineum</name>
    <dbReference type="NCBI Taxonomy" id="301880"/>
    <lineage>
        <taxon>Eukaryota</taxon>
        <taxon>Viridiplantae</taxon>
        <taxon>Streptophyta</taxon>
        <taxon>Embryophyta</taxon>
        <taxon>Tracheophyta</taxon>
        <taxon>Spermatophyta</taxon>
        <taxon>Magnoliopsida</taxon>
        <taxon>eudicotyledons</taxon>
        <taxon>Gunneridae</taxon>
        <taxon>Pentapetalae</taxon>
        <taxon>asterids</taxon>
        <taxon>campanulids</taxon>
        <taxon>Asterales</taxon>
        <taxon>Asteraceae</taxon>
        <taxon>Asteroideae</taxon>
        <taxon>Anthemideae</taxon>
        <taxon>Anthemidinae</taxon>
        <taxon>Tanacetum</taxon>
    </lineage>
</organism>
<reference evidence="1" key="2">
    <citation type="submission" date="2022-01" db="EMBL/GenBank/DDBJ databases">
        <authorList>
            <person name="Yamashiro T."/>
            <person name="Shiraishi A."/>
            <person name="Satake H."/>
            <person name="Nakayama K."/>
        </authorList>
    </citation>
    <scope>NUCLEOTIDE SEQUENCE</scope>
</reference>
<dbReference type="EMBL" id="BQNB010019106">
    <property type="protein sequence ID" value="GJT81722.1"/>
    <property type="molecule type" value="Genomic_DNA"/>
</dbReference>
<comment type="caution">
    <text evidence="1">The sequence shown here is derived from an EMBL/GenBank/DDBJ whole genome shotgun (WGS) entry which is preliminary data.</text>
</comment>
<keyword evidence="2" id="KW-1185">Reference proteome</keyword>
<accession>A0ABQ5H1G1</accession>
<sequence length="217" mass="23834">MLKKRCDLECSQRLTALNEVIEALRIIRCFCRCRPLNHDEVARGSTAVVDFDSSLENELDSLDKRFKFDHKVESYVSHIEHQRIEKGLKKPVHDLTSVECYLQLLNIPIFGEGRISGLVSGIFMGWAGVSGGGMGIRGRRWEGLGGEGGRGLSYGEERMVKEICDVGIVCDLGLLNSKESVLENVCSWRGMGAWGVWGVGDGWGRGSIVALYAGVGA</sequence>
<name>A0ABQ5H1G1_9ASTR</name>
<reference evidence="1" key="1">
    <citation type="journal article" date="2022" name="Int. J. Mol. Sci.">
        <title>Draft Genome of Tanacetum Coccineum: Genomic Comparison of Closely Related Tanacetum-Family Plants.</title>
        <authorList>
            <person name="Yamashiro T."/>
            <person name="Shiraishi A."/>
            <person name="Nakayama K."/>
            <person name="Satake H."/>
        </authorList>
    </citation>
    <scope>NUCLEOTIDE SEQUENCE</scope>
</reference>
<gene>
    <name evidence="1" type="ORF">Tco_1056064</name>
</gene>
<dbReference type="Proteomes" id="UP001151760">
    <property type="component" value="Unassembled WGS sequence"/>
</dbReference>
<evidence type="ECO:0000313" key="2">
    <source>
        <dbReference type="Proteomes" id="UP001151760"/>
    </source>
</evidence>
<proteinExistence type="predicted"/>
<evidence type="ECO:0000313" key="1">
    <source>
        <dbReference type="EMBL" id="GJT81722.1"/>
    </source>
</evidence>
<protein>
    <submittedName>
        <fullName evidence="1">Kinesin-like protein KIN-14S</fullName>
    </submittedName>
</protein>